<evidence type="ECO:0000256" key="3">
    <source>
        <dbReference type="ARBA" id="ARBA00022723"/>
    </source>
</evidence>
<comment type="similarity">
    <text evidence="7">Belongs to the inositol monophosphatase superfamily.</text>
</comment>
<dbReference type="EMBL" id="FUYE01000007">
    <property type="protein sequence ID" value="SKA96709.1"/>
    <property type="molecule type" value="Genomic_DNA"/>
</dbReference>
<dbReference type="RefSeq" id="WP_245846531.1">
    <property type="nucleotide sequence ID" value="NZ_FUYE01000007.1"/>
</dbReference>
<comment type="catalytic activity">
    <reaction evidence="1 7">
        <text>a myo-inositol phosphate + H2O = myo-inositol + phosphate</text>
        <dbReference type="Rhea" id="RHEA:24056"/>
        <dbReference type="ChEBI" id="CHEBI:15377"/>
        <dbReference type="ChEBI" id="CHEBI:17268"/>
        <dbReference type="ChEBI" id="CHEBI:43474"/>
        <dbReference type="ChEBI" id="CHEBI:84139"/>
        <dbReference type="EC" id="3.1.3.25"/>
    </reaction>
</comment>
<dbReference type="GO" id="GO:0046872">
    <property type="term" value="F:metal ion binding"/>
    <property type="evidence" value="ECO:0007669"/>
    <property type="project" value="UniProtKB-KW"/>
</dbReference>
<evidence type="ECO:0000256" key="7">
    <source>
        <dbReference type="RuleBase" id="RU364068"/>
    </source>
</evidence>
<dbReference type="InterPro" id="IPR000760">
    <property type="entry name" value="Inositol_monophosphatase-like"/>
</dbReference>
<dbReference type="EC" id="3.1.3.25" evidence="7"/>
<feature type="binding site" evidence="6">
    <location>
        <position position="65"/>
    </location>
    <ligand>
        <name>Mg(2+)</name>
        <dbReference type="ChEBI" id="CHEBI:18420"/>
        <label>1</label>
        <note>catalytic</note>
    </ligand>
</feature>
<dbReference type="SUPFAM" id="SSF56655">
    <property type="entry name" value="Carbohydrate phosphatase"/>
    <property type="match status" value="1"/>
</dbReference>
<keyword evidence="4 7" id="KW-0378">Hydrolase</keyword>
<dbReference type="PROSITE" id="PS00629">
    <property type="entry name" value="IMP_1"/>
    <property type="match status" value="1"/>
</dbReference>
<dbReference type="PRINTS" id="PR00377">
    <property type="entry name" value="IMPHPHTASES"/>
</dbReference>
<dbReference type="GO" id="GO:0008934">
    <property type="term" value="F:inositol monophosphate 1-phosphatase activity"/>
    <property type="evidence" value="ECO:0007669"/>
    <property type="project" value="InterPro"/>
</dbReference>
<dbReference type="InterPro" id="IPR020583">
    <property type="entry name" value="Inositol_monoP_metal-BS"/>
</dbReference>
<dbReference type="GO" id="GO:0007165">
    <property type="term" value="P:signal transduction"/>
    <property type="evidence" value="ECO:0007669"/>
    <property type="project" value="TreeGrafter"/>
</dbReference>
<dbReference type="Gene3D" id="3.40.190.80">
    <property type="match status" value="1"/>
</dbReference>
<organism evidence="8 9">
    <name type="scientific">Prosthecobacter debontii</name>
    <dbReference type="NCBI Taxonomy" id="48467"/>
    <lineage>
        <taxon>Bacteria</taxon>
        <taxon>Pseudomonadati</taxon>
        <taxon>Verrucomicrobiota</taxon>
        <taxon>Verrucomicrobiia</taxon>
        <taxon>Verrucomicrobiales</taxon>
        <taxon>Verrucomicrobiaceae</taxon>
        <taxon>Prosthecobacter</taxon>
    </lineage>
</organism>
<evidence type="ECO:0000313" key="9">
    <source>
        <dbReference type="Proteomes" id="UP000190774"/>
    </source>
</evidence>
<feature type="binding site" evidence="6">
    <location>
        <position position="84"/>
    </location>
    <ligand>
        <name>Mg(2+)</name>
        <dbReference type="ChEBI" id="CHEBI:18420"/>
        <label>1</label>
        <note>catalytic</note>
    </ligand>
</feature>
<dbReference type="GO" id="GO:0006020">
    <property type="term" value="P:inositol metabolic process"/>
    <property type="evidence" value="ECO:0007669"/>
    <property type="project" value="TreeGrafter"/>
</dbReference>
<dbReference type="Gene3D" id="3.30.540.10">
    <property type="entry name" value="Fructose-1,6-Bisphosphatase, subunit A, domain 1"/>
    <property type="match status" value="1"/>
</dbReference>
<accession>A0A1T4Y4J9</accession>
<evidence type="ECO:0000256" key="5">
    <source>
        <dbReference type="ARBA" id="ARBA00022842"/>
    </source>
</evidence>
<dbReference type="STRING" id="48467.SAMN02745166_02456"/>
<dbReference type="PANTHER" id="PTHR20854">
    <property type="entry name" value="INOSITOL MONOPHOSPHATASE"/>
    <property type="match status" value="1"/>
</dbReference>
<dbReference type="PANTHER" id="PTHR20854:SF4">
    <property type="entry name" value="INOSITOL-1-MONOPHOSPHATASE-RELATED"/>
    <property type="match status" value="1"/>
</dbReference>
<gene>
    <name evidence="8" type="ORF">SAMN02745166_02456</name>
</gene>
<proteinExistence type="inferred from homology"/>
<sequence length="252" mass="27465">MSNLLSIAIEAATQAGKLIKENFGADLTVNEMQRHDIKLELDVRSQKLITDIILGHNPDHAILGEEEGDIGGNGDIEWIVDPIDGTVNFYFNIPHFCVSIAARNRETKESLVGVIYDPMMNELWTVEKGGVPQLNGKPISASARAEMKEAVVTVGFSKSKSALDAGFERYKRIAYEVRKTRMLGSAALALAYIACGRLDAYVEEQISLWDIAAGVMLVEAAGGKIMTQASTIKPGTMFICATNGKLDIEPYL</sequence>
<dbReference type="AlphaFoldDB" id="A0A1T4Y4J9"/>
<dbReference type="Proteomes" id="UP000190774">
    <property type="component" value="Unassembled WGS sequence"/>
</dbReference>
<evidence type="ECO:0000256" key="2">
    <source>
        <dbReference type="ARBA" id="ARBA00001946"/>
    </source>
</evidence>
<dbReference type="CDD" id="cd01639">
    <property type="entry name" value="IMPase"/>
    <property type="match status" value="1"/>
</dbReference>
<keyword evidence="5 6" id="KW-0460">Magnesium</keyword>
<comment type="cofactor">
    <cofactor evidence="2 6 7">
        <name>Mg(2+)</name>
        <dbReference type="ChEBI" id="CHEBI:18420"/>
    </cofactor>
</comment>
<dbReference type="InterPro" id="IPR033942">
    <property type="entry name" value="IMPase"/>
</dbReference>
<evidence type="ECO:0000313" key="8">
    <source>
        <dbReference type="EMBL" id="SKA96709.1"/>
    </source>
</evidence>
<evidence type="ECO:0000256" key="6">
    <source>
        <dbReference type="PIRSR" id="PIRSR600760-2"/>
    </source>
</evidence>
<reference evidence="9" key="1">
    <citation type="submission" date="2017-02" db="EMBL/GenBank/DDBJ databases">
        <authorList>
            <person name="Varghese N."/>
            <person name="Submissions S."/>
        </authorList>
    </citation>
    <scope>NUCLEOTIDE SEQUENCE [LARGE SCALE GENOMIC DNA]</scope>
    <source>
        <strain evidence="9">ATCC 700200</strain>
    </source>
</reference>
<keyword evidence="9" id="KW-1185">Reference proteome</keyword>
<keyword evidence="3 6" id="KW-0479">Metal-binding</keyword>
<name>A0A1T4Y4J9_9BACT</name>
<evidence type="ECO:0000256" key="4">
    <source>
        <dbReference type="ARBA" id="ARBA00022801"/>
    </source>
</evidence>
<feature type="binding site" evidence="6">
    <location>
        <position position="81"/>
    </location>
    <ligand>
        <name>Mg(2+)</name>
        <dbReference type="ChEBI" id="CHEBI:18420"/>
        <label>1</label>
        <note>catalytic</note>
    </ligand>
</feature>
<feature type="binding site" evidence="6">
    <location>
        <position position="83"/>
    </location>
    <ligand>
        <name>Mg(2+)</name>
        <dbReference type="ChEBI" id="CHEBI:18420"/>
        <label>1</label>
        <note>catalytic</note>
    </ligand>
</feature>
<feature type="binding site" evidence="6">
    <location>
        <position position="210"/>
    </location>
    <ligand>
        <name>Mg(2+)</name>
        <dbReference type="ChEBI" id="CHEBI:18420"/>
        <label>1</label>
        <note>catalytic</note>
    </ligand>
</feature>
<dbReference type="Pfam" id="PF00459">
    <property type="entry name" value="Inositol_P"/>
    <property type="match status" value="1"/>
</dbReference>
<protein>
    <recommendedName>
        <fullName evidence="7">Inositol-1-monophosphatase</fullName>
        <ecNumber evidence="7">3.1.3.25</ecNumber>
    </recommendedName>
</protein>
<evidence type="ECO:0000256" key="1">
    <source>
        <dbReference type="ARBA" id="ARBA00001033"/>
    </source>
</evidence>